<gene>
    <name evidence="8" type="primary">kh</name>
    <name evidence="8" type="ORF">NPIL_475261</name>
</gene>
<keyword evidence="5" id="KW-0560">Oxidoreductase</keyword>
<comment type="caution">
    <text evidence="8">The sequence shown here is derived from an EMBL/GenBank/DDBJ whole genome shotgun (WGS) entry which is preliminary data.</text>
</comment>
<evidence type="ECO:0000313" key="8">
    <source>
        <dbReference type="EMBL" id="GFS73460.1"/>
    </source>
</evidence>
<evidence type="ECO:0000256" key="2">
    <source>
        <dbReference type="ARBA" id="ARBA00022630"/>
    </source>
</evidence>
<reference evidence="8" key="1">
    <citation type="submission" date="2020-08" db="EMBL/GenBank/DDBJ databases">
        <title>Multicomponent nature underlies the extraordinary mechanical properties of spider dragline silk.</title>
        <authorList>
            <person name="Kono N."/>
            <person name="Nakamura H."/>
            <person name="Mori M."/>
            <person name="Yoshida Y."/>
            <person name="Ohtoshi R."/>
            <person name="Malay A.D."/>
            <person name="Moran D.A.P."/>
            <person name="Tomita M."/>
            <person name="Numata K."/>
            <person name="Arakawa K."/>
        </authorList>
    </citation>
    <scope>NUCLEOTIDE SEQUENCE</scope>
</reference>
<dbReference type="Gene3D" id="3.50.50.60">
    <property type="entry name" value="FAD/NAD(P)-binding domain"/>
    <property type="match status" value="2"/>
</dbReference>
<protein>
    <submittedName>
        <fullName evidence="8">Kynurenine 3-monooxygenase</fullName>
    </submittedName>
</protein>
<dbReference type="AlphaFoldDB" id="A0A8X6T4T5"/>
<dbReference type="Proteomes" id="UP000887013">
    <property type="component" value="Unassembled WGS sequence"/>
</dbReference>
<dbReference type="GO" id="GO:0070189">
    <property type="term" value="P:kynurenine metabolic process"/>
    <property type="evidence" value="ECO:0007669"/>
    <property type="project" value="TreeGrafter"/>
</dbReference>
<feature type="domain" description="FAD-binding" evidence="7">
    <location>
        <begin position="332"/>
        <end position="370"/>
    </location>
</feature>
<feature type="domain" description="FAD-binding" evidence="7">
    <location>
        <begin position="59"/>
        <end position="225"/>
    </location>
</feature>
<dbReference type="GO" id="GO:0004502">
    <property type="term" value="F:kynurenine 3-monooxygenase activity"/>
    <property type="evidence" value="ECO:0007669"/>
    <property type="project" value="TreeGrafter"/>
</dbReference>
<evidence type="ECO:0000256" key="5">
    <source>
        <dbReference type="ARBA" id="ARBA00023002"/>
    </source>
</evidence>
<evidence type="ECO:0000313" key="9">
    <source>
        <dbReference type="Proteomes" id="UP000887013"/>
    </source>
</evidence>
<dbReference type="EMBL" id="BMAW01049987">
    <property type="protein sequence ID" value="GFS73460.1"/>
    <property type="molecule type" value="Genomic_DNA"/>
</dbReference>
<organism evidence="8 9">
    <name type="scientific">Nephila pilipes</name>
    <name type="common">Giant wood spider</name>
    <name type="synonym">Nephila maculata</name>
    <dbReference type="NCBI Taxonomy" id="299642"/>
    <lineage>
        <taxon>Eukaryota</taxon>
        <taxon>Metazoa</taxon>
        <taxon>Ecdysozoa</taxon>
        <taxon>Arthropoda</taxon>
        <taxon>Chelicerata</taxon>
        <taxon>Arachnida</taxon>
        <taxon>Araneae</taxon>
        <taxon>Araneomorphae</taxon>
        <taxon>Entelegynae</taxon>
        <taxon>Araneoidea</taxon>
        <taxon>Nephilidae</taxon>
        <taxon>Nephila</taxon>
    </lineage>
</organism>
<comment type="cofactor">
    <cofactor evidence="1">
        <name>FAD</name>
        <dbReference type="ChEBI" id="CHEBI:57692"/>
    </cofactor>
</comment>
<keyword evidence="9" id="KW-1185">Reference proteome</keyword>
<keyword evidence="2" id="KW-0285">Flavoprotein</keyword>
<dbReference type="InterPro" id="IPR002938">
    <property type="entry name" value="FAD-bd"/>
</dbReference>
<keyword evidence="4" id="KW-0521">NADP</keyword>
<evidence type="ECO:0000259" key="7">
    <source>
        <dbReference type="Pfam" id="PF01494"/>
    </source>
</evidence>
<dbReference type="PANTHER" id="PTHR46028:SF2">
    <property type="entry name" value="KYNURENINE 3-MONOOXYGENASE"/>
    <property type="match status" value="1"/>
</dbReference>
<evidence type="ECO:0000256" key="4">
    <source>
        <dbReference type="ARBA" id="ARBA00022857"/>
    </source>
</evidence>
<dbReference type="SUPFAM" id="SSF51905">
    <property type="entry name" value="FAD/NAD(P)-binding domain"/>
    <property type="match status" value="1"/>
</dbReference>
<dbReference type="PANTHER" id="PTHR46028">
    <property type="entry name" value="KYNURENINE 3-MONOOXYGENASE"/>
    <property type="match status" value="1"/>
</dbReference>
<dbReference type="Pfam" id="PF01494">
    <property type="entry name" value="FAD_binding_3"/>
    <property type="match status" value="2"/>
</dbReference>
<proteinExistence type="predicted"/>
<sequence length="411" mass="46630">MSAFLTLHHQIEFGNQYPKNRTRTTSPMSFTPHSEHPGIFTMKFRISHTKATQGRSINLILSERGISALRLVGITDEVIKRNSTPVKGKMVHTEDGRGISFLTDGKGRSVLYSVLRKDLNEVLLTVAEKNPNVKFFYKHKLLSCCFKTGKFKVQRHDGKIIEESTDLLIGCDGAYSAVRRQMVQMLRFDYHQSYFEHGYIELCFPSTESGQFAIEADYFHFWSRKQVMLTALPNPNCTFTITLFMPFELFEQINTPEKLLQLFSENFPDAIPLIGKEKLVTDFFNASPNALVSIKVSSPPFVLSFISTFQNLRLTNFLSTLRFSQCSSYHVEDKALILGDAAHAMLPFGGQGVNAGLEDCEILSELLNVYKCDFRKVLSEFTKCRQKDAEIICDFAQSTYHVVSVIIMSGL</sequence>
<evidence type="ECO:0000256" key="1">
    <source>
        <dbReference type="ARBA" id="ARBA00001974"/>
    </source>
</evidence>
<evidence type="ECO:0000256" key="6">
    <source>
        <dbReference type="ARBA" id="ARBA00023033"/>
    </source>
</evidence>
<dbReference type="InterPro" id="IPR036188">
    <property type="entry name" value="FAD/NAD-bd_sf"/>
</dbReference>
<keyword evidence="6" id="KW-0503">Monooxygenase</keyword>
<name>A0A8X6T4T5_NEPPI</name>
<dbReference type="OrthoDB" id="10053569at2759"/>
<dbReference type="GO" id="GO:0071949">
    <property type="term" value="F:FAD binding"/>
    <property type="evidence" value="ECO:0007669"/>
    <property type="project" value="InterPro"/>
</dbReference>
<evidence type="ECO:0000256" key="3">
    <source>
        <dbReference type="ARBA" id="ARBA00022827"/>
    </source>
</evidence>
<accession>A0A8X6T4T5</accession>
<keyword evidence="3" id="KW-0274">FAD</keyword>
<dbReference type="GO" id="GO:0005741">
    <property type="term" value="C:mitochondrial outer membrane"/>
    <property type="evidence" value="ECO:0007669"/>
    <property type="project" value="TreeGrafter"/>
</dbReference>